<dbReference type="STRING" id="1391654.AKJ09_05749"/>
<feature type="region of interest" description="Disordered" evidence="1">
    <location>
        <begin position="276"/>
        <end position="303"/>
    </location>
</feature>
<dbReference type="SUPFAM" id="SSF140959">
    <property type="entry name" value="Indolic compounds 2,3-dioxygenase-like"/>
    <property type="match status" value="1"/>
</dbReference>
<dbReference type="GO" id="GO:0004833">
    <property type="term" value="F:L-tryptophan 2,3-dioxygenase activity"/>
    <property type="evidence" value="ECO:0007669"/>
    <property type="project" value="InterPro"/>
</dbReference>
<evidence type="ECO:0000256" key="1">
    <source>
        <dbReference type="SAM" id="MobiDB-lite"/>
    </source>
</evidence>
<dbReference type="InterPro" id="IPR037217">
    <property type="entry name" value="Trp/Indoleamine_2_3_dOase-like"/>
</dbReference>
<dbReference type="AlphaFoldDB" id="A0A0K1PZX4"/>
<dbReference type="EMBL" id="CP012333">
    <property type="protein sequence ID" value="AKU99085.1"/>
    <property type="molecule type" value="Genomic_DNA"/>
</dbReference>
<accession>A0A0K1PZX4</accession>
<dbReference type="KEGG" id="llu:AKJ09_05749"/>
<dbReference type="OrthoDB" id="9776847at2"/>
<dbReference type="PANTHER" id="PTHR10138:SF0">
    <property type="entry name" value="TRYPTOPHAN 2,3-DIOXYGENASE"/>
    <property type="match status" value="1"/>
</dbReference>
<proteinExistence type="predicted"/>
<dbReference type="PANTHER" id="PTHR10138">
    <property type="entry name" value="TRYPTOPHAN 2,3-DIOXYGENASE"/>
    <property type="match status" value="1"/>
</dbReference>
<gene>
    <name evidence="2" type="ORF">AKJ09_05749</name>
</gene>
<keyword evidence="2" id="KW-0223">Dioxygenase</keyword>
<dbReference type="GO" id="GO:0019442">
    <property type="term" value="P:L-tryptophan catabolic process to acetyl-CoA"/>
    <property type="evidence" value="ECO:0007669"/>
    <property type="project" value="TreeGrafter"/>
</dbReference>
<dbReference type="InterPro" id="IPR004981">
    <property type="entry name" value="Trp_2_3_dOase"/>
</dbReference>
<dbReference type="Proteomes" id="UP000064967">
    <property type="component" value="Chromosome"/>
</dbReference>
<organism evidence="2 3">
    <name type="scientific">Labilithrix luteola</name>
    <dbReference type="NCBI Taxonomy" id="1391654"/>
    <lineage>
        <taxon>Bacteria</taxon>
        <taxon>Pseudomonadati</taxon>
        <taxon>Myxococcota</taxon>
        <taxon>Polyangia</taxon>
        <taxon>Polyangiales</taxon>
        <taxon>Labilitrichaceae</taxon>
        <taxon>Labilithrix</taxon>
    </lineage>
</organism>
<dbReference type="GO" id="GO:0020037">
    <property type="term" value="F:heme binding"/>
    <property type="evidence" value="ECO:0007669"/>
    <property type="project" value="InterPro"/>
</dbReference>
<dbReference type="GO" id="GO:0019441">
    <property type="term" value="P:L-tryptophan catabolic process to kynurenine"/>
    <property type="evidence" value="ECO:0007669"/>
    <property type="project" value="InterPro"/>
</dbReference>
<evidence type="ECO:0000313" key="3">
    <source>
        <dbReference type="Proteomes" id="UP000064967"/>
    </source>
</evidence>
<protein>
    <submittedName>
        <fullName evidence="2">Tryptophan 2,3-dioxygenase</fullName>
    </submittedName>
</protein>
<name>A0A0K1PZX4_9BACT</name>
<dbReference type="Gene3D" id="1.20.58.480">
    <property type="match status" value="2"/>
</dbReference>
<dbReference type="RefSeq" id="WP_146650349.1">
    <property type="nucleotide sequence ID" value="NZ_CP012333.1"/>
</dbReference>
<dbReference type="GO" id="GO:0046872">
    <property type="term" value="F:metal ion binding"/>
    <property type="evidence" value="ECO:0007669"/>
    <property type="project" value="InterPro"/>
</dbReference>
<sequence length="303" mass="33442">MSKCSGRFATDLANALERPVFNRQLGKDVGRGDLDYEVYLQTKSLFELQIKREVAAPDEHLFQVMHQTQELWLKAIAFDTISLVDAFDEDHLHEASALLERIVLVQRSLASEMRILQTLTPKTFQAIRRNLGNGSGLESPGYNRLLLATDAVEQAFTRALERTGTSIVELYATERQEQAGLLRVAELLVDWDEAFQTWLVAHFMLVRRTIGVDREVLALDGFPTRALAPRMTAPLFPALWDARVKLTKAWVREGGYPIGAPRVGSGCKVHAPNATEAAAANGNSPSTQAPGVTQFGADADGAR</sequence>
<keyword evidence="2" id="KW-0560">Oxidoreductase</keyword>
<reference evidence="2 3" key="1">
    <citation type="submission" date="2015-08" db="EMBL/GenBank/DDBJ databases">
        <authorList>
            <person name="Babu N.S."/>
            <person name="Beckwith C.J."/>
            <person name="Beseler K.G."/>
            <person name="Brison A."/>
            <person name="Carone J.V."/>
            <person name="Caskin T.P."/>
            <person name="Diamond M."/>
            <person name="Durham M.E."/>
            <person name="Foxe J.M."/>
            <person name="Go M."/>
            <person name="Henderson B.A."/>
            <person name="Jones I.B."/>
            <person name="McGettigan J.A."/>
            <person name="Micheletti S.J."/>
            <person name="Nasrallah M.E."/>
            <person name="Ortiz D."/>
            <person name="Piller C.R."/>
            <person name="Privatt S.R."/>
            <person name="Schneider S.L."/>
            <person name="Sharp S."/>
            <person name="Smith T.C."/>
            <person name="Stanton J.D."/>
            <person name="Ullery H.E."/>
            <person name="Wilson R.J."/>
            <person name="Serrano M.G."/>
            <person name="Buck G."/>
            <person name="Lee V."/>
            <person name="Wang Y."/>
            <person name="Carvalho R."/>
            <person name="Voegtly L."/>
            <person name="Shi R."/>
            <person name="Duckworth R."/>
            <person name="Johnson A."/>
            <person name="Loviza R."/>
            <person name="Walstead R."/>
            <person name="Shah Z."/>
            <person name="Kiflezghi M."/>
            <person name="Wade K."/>
            <person name="Ball S.L."/>
            <person name="Bradley K.W."/>
            <person name="Asai D.J."/>
            <person name="Bowman C.A."/>
            <person name="Russell D.A."/>
            <person name="Pope W.H."/>
            <person name="Jacobs-Sera D."/>
            <person name="Hendrix R.W."/>
            <person name="Hatfull G.F."/>
        </authorList>
    </citation>
    <scope>NUCLEOTIDE SEQUENCE [LARGE SCALE GENOMIC DNA]</scope>
    <source>
        <strain evidence="2 3">DSM 27648</strain>
    </source>
</reference>
<dbReference type="Pfam" id="PF03301">
    <property type="entry name" value="Trp_dioxygenase"/>
    <property type="match status" value="1"/>
</dbReference>
<keyword evidence="3" id="KW-1185">Reference proteome</keyword>
<evidence type="ECO:0000313" key="2">
    <source>
        <dbReference type="EMBL" id="AKU99085.1"/>
    </source>
</evidence>